<gene>
    <name evidence="1" type="ORF">RV045_06095</name>
</gene>
<accession>A0ACC6P1D5</accession>
<evidence type="ECO:0000313" key="2">
    <source>
        <dbReference type="Proteomes" id="UP001364695"/>
    </source>
</evidence>
<evidence type="ECO:0000313" key="1">
    <source>
        <dbReference type="EMBL" id="MEJ7138000.1"/>
    </source>
</evidence>
<proteinExistence type="predicted"/>
<protein>
    <submittedName>
        <fullName evidence="1">Signal peptide prediction</fullName>
    </submittedName>
</protein>
<dbReference type="Proteomes" id="UP001364695">
    <property type="component" value="Unassembled WGS sequence"/>
</dbReference>
<name>A0ACC6P1D5_9BURK</name>
<keyword evidence="2" id="KW-1185">Reference proteome</keyword>
<reference evidence="1" key="1">
    <citation type="submission" date="2023-10" db="EMBL/GenBank/DDBJ databases">
        <title>Amphibacter perezi, gen. nov., sp. nov. a novel taxa of the family Comamonadaceae, class Betaproteobacteria isolated from the skin microbiota of Pelophylax perezi from different populations.</title>
        <authorList>
            <person name="Costa S."/>
            <person name="Proenca D.N."/>
            <person name="Lopes I."/>
            <person name="Morais P.V."/>
        </authorList>
    </citation>
    <scope>NUCLEOTIDE SEQUENCE</scope>
    <source>
        <strain evidence="1">SL12-8</strain>
    </source>
</reference>
<dbReference type="EMBL" id="JAWDIE010000007">
    <property type="protein sequence ID" value="MEJ7138000.1"/>
    <property type="molecule type" value="Genomic_DNA"/>
</dbReference>
<sequence>MNPIPALWRILWPLPCSAVGLVLGLPLLALGGSVRRVGPTLEIALRARQYELPRWVHRLRFGGITFGHVILGQSHELLAVLRAHERVHVRQYERLGIFFFVAYPLASLVSWWRGQGAHAGNRFERQAVAQSAPDSDQARSRST</sequence>
<organism evidence="1 2">
    <name type="scientific">Amphibiibacter pelophylacis</name>
    <dbReference type="NCBI Taxonomy" id="1799477"/>
    <lineage>
        <taxon>Bacteria</taxon>
        <taxon>Pseudomonadati</taxon>
        <taxon>Pseudomonadota</taxon>
        <taxon>Betaproteobacteria</taxon>
        <taxon>Burkholderiales</taxon>
        <taxon>Sphaerotilaceae</taxon>
        <taxon>Amphibiibacter</taxon>
    </lineage>
</organism>
<comment type="caution">
    <text evidence="1">The sequence shown here is derived from an EMBL/GenBank/DDBJ whole genome shotgun (WGS) entry which is preliminary data.</text>
</comment>